<keyword evidence="3" id="KW-1185">Reference proteome</keyword>
<proteinExistence type="predicted"/>
<dbReference type="Gene3D" id="1.20.58.1910">
    <property type="match status" value="1"/>
</dbReference>
<dbReference type="GO" id="GO:0016787">
    <property type="term" value="F:hydrolase activity"/>
    <property type="evidence" value="ECO:0007669"/>
    <property type="project" value="UniProtKB-KW"/>
</dbReference>
<name>A0A223KQH1_9BACI</name>
<dbReference type="InterPro" id="IPR006674">
    <property type="entry name" value="HD_domain"/>
</dbReference>
<dbReference type="EMBL" id="CP018866">
    <property type="protein sequence ID" value="AST91732.1"/>
    <property type="molecule type" value="Genomic_DNA"/>
</dbReference>
<dbReference type="PROSITE" id="PS51831">
    <property type="entry name" value="HD"/>
    <property type="match status" value="1"/>
</dbReference>
<dbReference type="CDD" id="cd00077">
    <property type="entry name" value="HDc"/>
    <property type="match status" value="1"/>
</dbReference>
<reference evidence="2 3" key="1">
    <citation type="submission" date="2016-12" db="EMBL/GenBank/DDBJ databases">
        <title>The whole genome sequencing and assembly of Bacillus cohnii DSM 6307T strain.</title>
        <authorList>
            <person name="Lee Y.-J."/>
            <person name="Yi H."/>
            <person name="Bahn Y.-S."/>
            <person name="Kim J.F."/>
            <person name="Lee D.-W."/>
        </authorList>
    </citation>
    <scope>NUCLEOTIDE SEQUENCE [LARGE SCALE GENOMIC DNA]</scope>
    <source>
        <strain evidence="2 3">DSM 6307</strain>
    </source>
</reference>
<dbReference type="PANTHER" id="PTHR33594">
    <property type="entry name" value="SUPERFAMILY HYDROLASE, PUTATIVE (AFU_ORTHOLOGUE AFUA_1G03035)-RELATED"/>
    <property type="match status" value="1"/>
</dbReference>
<dbReference type="KEGG" id="bcoh:BC6307_10810"/>
<protein>
    <submittedName>
        <fullName evidence="2">Phosphohydrolase</fullName>
    </submittedName>
</protein>
<dbReference type="Gene3D" id="1.10.472.50">
    <property type="entry name" value="HD-domain/PDEase-like"/>
    <property type="match status" value="1"/>
</dbReference>
<dbReference type="RefSeq" id="WP_066417397.1">
    <property type="nucleotide sequence ID" value="NZ_CP018866.1"/>
</dbReference>
<sequence length="210" mass="24610">MIQHIESFVQQKLSHDTTGHDWYHIDRVRKMSIHIAKNENVNIEIVEIAALLHDILDEKLVKNKENAKREIIDLLESLQYQDEYIQQIIYIIENVGFKGGNGMQMDLVEGKIIQDADRLDAIGAIGIARTFMYSGAKGQAMYDPNIPVRDEMSYEQYRNEKSTAINHFYEKLVKLIHTLHTDTARNIAKERHDFLKLFLSEFHREWEVKL</sequence>
<keyword evidence="2" id="KW-0378">Hydrolase</keyword>
<dbReference type="SUPFAM" id="SSF109604">
    <property type="entry name" value="HD-domain/PDEase-like"/>
    <property type="match status" value="1"/>
</dbReference>
<accession>A0A223KQH1</accession>
<evidence type="ECO:0000313" key="3">
    <source>
        <dbReference type="Proteomes" id="UP000215224"/>
    </source>
</evidence>
<dbReference type="STRING" id="1314751.GCA_001591425_02846"/>
<dbReference type="PANTHER" id="PTHR33594:SF1">
    <property type="entry name" value="HD_PDEASE DOMAIN-CONTAINING PROTEIN"/>
    <property type="match status" value="1"/>
</dbReference>
<dbReference type="SMART" id="SM00471">
    <property type="entry name" value="HDc"/>
    <property type="match status" value="1"/>
</dbReference>
<evidence type="ECO:0000259" key="1">
    <source>
        <dbReference type="PROSITE" id="PS51831"/>
    </source>
</evidence>
<feature type="domain" description="HD" evidence="1">
    <location>
        <begin position="21"/>
        <end position="122"/>
    </location>
</feature>
<dbReference type="AlphaFoldDB" id="A0A223KQH1"/>
<organism evidence="2 3">
    <name type="scientific">Sutcliffiella cohnii</name>
    <dbReference type="NCBI Taxonomy" id="33932"/>
    <lineage>
        <taxon>Bacteria</taxon>
        <taxon>Bacillati</taxon>
        <taxon>Bacillota</taxon>
        <taxon>Bacilli</taxon>
        <taxon>Bacillales</taxon>
        <taxon>Bacillaceae</taxon>
        <taxon>Sutcliffiella</taxon>
    </lineage>
</organism>
<evidence type="ECO:0000313" key="2">
    <source>
        <dbReference type="EMBL" id="AST91732.1"/>
    </source>
</evidence>
<gene>
    <name evidence="2" type="ORF">BC6307_10810</name>
</gene>
<dbReference type="InterPro" id="IPR003607">
    <property type="entry name" value="HD/PDEase_dom"/>
</dbReference>
<dbReference type="Pfam" id="PF01966">
    <property type="entry name" value="HD"/>
    <property type="match status" value="1"/>
</dbReference>
<dbReference type="Proteomes" id="UP000215224">
    <property type="component" value="Chromosome"/>
</dbReference>